<keyword evidence="5" id="KW-1185">Reference proteome</keyword>
<feature type="compositionally biased region" description="Basic and acidic residues" evidence="2">
    <location>
        <begin position="89"/>
        <end position="99"/>
    </location>
</feature>
<sequence>MPRGRPRRQPPPPPPPSPPHAPDPPPQPQQQPAEPGLVGLLQTVNLLVTEVAQLRQEVRANQEAPQGVVPPPPPPPPQPAPPMVQMLERGCEVLQRRQEMATQKRGANQFQQQNQFGGDKRQRVQGESSQGQRQQPQQQRAAPQDRAPQQPNRPQGNQGQQQPRPQQQQPRDDGRVQCWDCGERGHVKRNCPRGNRQQTGGVTQGRMFAISQDNARVGEYPKPSSFYQWEVFGTSNTYRKVLSAT</sequence>
<feature type="region of interest" description="Disordered" evidence="2">
    <location>
        <begin position="1"/>
        <end position="37"/>
    </location>
</feature>
<reference evidence="4 5" key="1">
    <citation type="journal article" date="2017" name="Mol. Plant">
        <title>The Genome of Medicinal Plant Macleaya cordata Provides New Insights into Benzylisoquinoline Alkaloids Metabolism.</title>
        <authorList>
            <person name="Liu X."/>
            <person name="Liu Y."/>
            <person name="Huang P."/>
            <person name="Ma Y."/>
            <person name="Qing Z."/>
            <person name="Tang Q."/>
            <person name="Cao H."/>
            <person name="Cheng P."/>
            <person name="Zheng Y."/>
            <person name="Yuan Z."/>
            <person name="Zhou Y."/>
            <person name="Liu J."/>
            <person name="Tang Z."/>
            <person name="Zhuo Y."/>
            <person name="Zhang Y."/>
            <person name="Yu L."/>
            <person name="Huang J."/>
            <person name="Yang P."/>
            <person name="Peng Q."/>
            <person name="Zhang J."/>
            <person name="Jiang W."/>
            <person name="Zhang Z."/>
            <person name="Lin K."/>
            <person name="Ro D.K."/>
            <person name="Chen X."/>
            <person name="Xiong X."/>
            <person name="Shang Y."/>
            <person name="Huang S."/>
            <person name="Zeng J."/>
        </authorList>
    </citation>
    <scope>NUCLEOTIDE SEQUENCE [LARGE SCALE GENOMIC DNA]</scope>
    <source>
        <strain evidence="5">cv. BLH2017</strain>
        <tissue evidence="4">Root</tissue>
    </source>
</reference>
<dbReference type="OrthoDB" id="6421622at2759"/>
<evidence type="ECO:0000313" key="5">
    <source>
        <dbReference type="Proteomes" id="UP000195402"/>
    </source>
</evidence>
<comment type="caution">
    <text evidence="4">The sequence shown here is derived from an EMBL/GenBank/DDBJ whole genome shotgun (WGS) entry which is preliminary data.</text>
</comment>
<feature type="domain" description="CCHC-type" evidence="3">
    <location>
        <begin position="178"/>
        <end position="193"/>
    </location>
</feature>
<feature type="compositionally biased region" description="Pro residues" evidence="2">
    <location>
        <begin position="9"/>
        <end position="29"/>
    </location>
</feature>
<dbReference type="GO" id="GO:0003676">
    <property type="term" value="F:nucleic acid binding"/>
    <property type="evidence" value="ECO:0007669"/>
    <property type="project" value="InterPro"/>
</dbReference>
<evidence type="ECO:0000259" key="3">
    <source>
        <dbReference type="PROSITE" id="PS50158"/>
    </source>
</evidence>
<dbReference type="Gene3D" id="4.10.60.10">
    <property type="entry name" value="Zinc finger, CCHC-type"/>
    <property type="match status" value="1"/>
</dbReference>
<accession>A0A200R0N4</accession>
<organism evidence="4 5">
    <name type="scientific">Macleaya cordata</name>
    <name type="common">Five-seeded plume-poppy</name>
    <name type="synonym">Bocconia cordata</name>
    <dbReference type="NCBI Taxonomy" id="56857"/>
    <lineage>
        <taxon>Eukaryota</taxon>
        <taxon>Viridiplantae</taxon>
        <taxon>Streptophyta</taxon>
        <taxon>Embryophyta</taxon>
        <taxon>Tracheophyta</taxon>
        <taxon>Spermatophyta</taxon>
        <taxon>Magnoliopsida</taxon>
        <taxon>Ranunculales</taxon>
        <taxon>Papaveraceae</taxon>
        <taxon>Papaveroideae</taxon>
        <taxon>Macleaya</taxon>
    </lineage>
</organism>
<dbReference type="GO" id="GO:0008270">
    <property type="term" value="F:zinc ion binding"/>
    <property type="evidence" value="ECO:0007669"/>
    <property type="project" value="UniProtKB-KW"/>
</dbReference>
<dbReference type="InParanoid" id="A0A200R0N4"/>
<dbReference type="InterPro" id="IPR001878">
    <property type="entry name" value="Znf_CCHC"/>
</dbReference>
<dbReference type="Pfam" id="PF00098">
    <property type="entry name" value="zf-CCHC"/>
    <property type="match status" value="1"/>
</dbReference>
<proteinExistence type="predicted"/>
<dbReference type="SUPFAM" id="SSF57756">
    <property type="entry name" value="Retrovirus zinc finger-like domains"/>
    <property type="match status" value="1"/>
</dbReference>
<dbReference type="EMBL" id="MVGT01000605">
    <property type="protein sequence ID" value="OVA16241.1"/>
    <property type="molecule type" value="Genomic_DNA"/>
</dbReference>
<evidence type="ECO:0000256" key="2">
    <source>
        <dbReference type="SAM" id="MobiDB-lite"/>
    </source>
</evidence>
<dbReference type="PROSITE" id="PS50158">
    <property type="entry name" value="ZF_CCHC"/>
    <property type="match status" value="1"/>
</dbReference>
<dbReference type="Proteomes" id="UP000195402">
    <property type="component" value="Unassembled WGS sequence"/>
</dbReference>
<feature type="compositionally biased region" description="Pro residues" evidence="2">
    <location>
        <begin position="68"/>
        <end position="82"/>
    </location>
</feature>
<dbReference type="AlphaFoldDB" id="A0A200R0N4"/>
<feature type="compositionally biased region" description="Basic and acidic residues" evidence="2">
    <location>
        <begin position="170"/>
        <end position="185"/>
    </location>
</feature>
<keyword evidence="1" id="KW-0479">Metal-binding</keyword>
<feature type="compositionally biased region" description="Low complexity" evidence="2">
    <location>
        <begin position="125"/>
        <end position="169"/>
    </location>
</feature>
<dbReference type="SMART" id="SM00343">
    <property type="entry name" value="ZnF_C2HC"/>
    <property type="match status" value="1"/>
</dbReference>
<feature type="region of interest" description="Disordered" evidence="2">
    <location>
        <begin position="57"/>
        <end position="205"/>
    </location>
</feature>
<name>A0A200R0N4_MACCD</name>
<evidence type="ECO:0000256" key="1">
    <source>
        <dbReference type="PROSITE-ProRule" id="PRU00047"/>
    </source>
</evidence>
<keyword evidence="1" id="KW-0863">Zinc-finger</keyword>
<gene>
    <name evidence="4" type="ORF">BVC80_7339g3</name>
</gene>
<keyword evidence="1" id="KW-0862">Zinc</keyword>
<protein>
    <submittedName>
        <fullName evidence="4">Zinc finger protein</fullName>
    </submittedName>
</protein>
<feature type="compositionally biased region" description="Low complexity" evidence="2">
    <location>
        <begin position="108"/>
        <end position="117"/>
    </location>
</feature>
<evidence type="ECO:0000313" key="4">
    <source>
        <dbReference type="EMBL" id="OVA16241.1"/>
    </source>
</evidence>
<dbReference type="InterPro" id="IPR036875">
    <property type="entry name" value="Znf_CCHC_sf"/>
</dbReference>